<evidence type="ECO:0000256" key="2">
    <source>
        <dbReference type="SAM" id="Phobius"/>
    </source>
</evidence>
<proteinExistence type="predicted"/>
<dbReference type="PANTHER" id="PTHR34775">
    <property type="entry name" value="TRANSMEMBRANE PROTEIN"/>
    <property type="match status" value="1"/>
</dbReference>
<organism evidence="3 4">
    <name type="scientific">Nyssa sinensis</name>
    <dbReference type="NCBI Taxonomy" id="561372"/>
    <lineage>
        <taxon>Eukaryota</taxon>
        <taxon>Viridiplantae</taxon>
        <taxon>Streptophyta</taxon>
        <taxon>Embryophyta</taxon>
        <taxon>Tracheophyta</taxon>
        <taxon>Spermatophyta</taxon>
        <taxon>Magnoliopsida</taxon>
        <taxon>eudicotyledons</taxon>
        <taxon>Gunneridae</taxon>
        <taxon>Pentapetalae</taxon>
        <taxon>asterids</taxon>
        <taxon>Cornales</taxon>
        <taxon>Nyssaceae</taxon>
        <taxon>Nyssa</taxon>
    </lineage>
</organism>
<feature type="region of interest" description="Disordered" evidence="1">
    <location>
        <begin position="1"/>
        <end position="144"/>
    </location>
</feature>
<feature type="compositionally biased region" description="Basic and acidic residues" evidence="1">
    <location>
        <begin position="635"/>
        <end position="652"/>
    </location>
</feature>
<keyword evidence="2" id="KW-1133">Transmembrane helix</keyword>
<feature type="compositionally biased region" description="Basic and acidic residues" evidence="1">
    <location>
        <begin position="684"/>
        <end position="698"/>
    </location>
</feature>
<dbReference type="EMBL" id="CM018035">
    <property type="protein sequence ID" value="KAA8541733.1"/>
    <property type="molecule type" value="Genomic_DNA"/>
</dbReference>
<dbReference type="PANTHER" id="PTHR34775:SF6">
    <property type="entry name" value="TRANSMEMBRANE PROTEIN"/>
    <property type="match status" value="1"/>
</dbReference>
<keyword evidence="2" id="KW-0472">Membrane</keyword>
<gene>
    <name evidence="3" type="ORF">F0562_022885</name>
</gene>
<evidence type="ECO:0000313" key="4">
    <source>
        <dbReference type="Proteomes" id="UP000325577"/>
    </source>
</evidence>
<feature type="region of interest" description="Disordered" evidence="1">
    <location>
        <begin position="198"/>
        <end position="242"/>
    </location>
</feature>
<protein>
    <submittedName>
        <fullName evidence="3">Uncharacterized protein</fullName>
    </submittedName>
</protein>
<evidence type="ECO:0000313" key="3">
    <source>
        <dbReference type="EMBL" id="KAA8541733.1"/>
    </source>
</evidence>
<accession>A0A5J5BF18</accession>
<dbReference type="AlphaFoldDB" id="A0A5J5BF18"/>
<keyword evidence="4" id="KW-1185">Reference proteome</keyword>
<feature type="compositionally biased region" description="Polar residues" evidence="1">
    <location>
        <begin position="7"/>
        <end position="24"/>
    </location>
</feature>
<keyword evidence="2" id="KW-0812">Transmembrane</keyword>
<feature type="transmembrane region" description="Helical" evidence="2">
    <location>
        <begin position="519"/>
        <end position="541"/>
    </location>
</feature>
<evidence type="ECO:0000256" key="1">
    <source>
        <dbReference type="SAM" id="MobiDB-lite"/>
    </source>
</evidence>
<feature type="region of interest" description="Disordered" evidence="1">
    <location>
        <begin position="635"/>
        <end position="698"/>
    </location>
</feature>
<feature type="compositionally biased region" description="Low complexity" evidence="1">
    <location>
        <begin position="104"/>
        <end position="118"/>
    </location>
</feature>
<sequence length="721" mass="80571">MDDSDMGFSSTPTKPSAIPKSSSPDAGGADENDQNYNKMDPKFHNPKKPLTKHFMSPTISAASKAAIPRKKILVERNEESPFSDTHLQNAPNQDSKTTPLNLARSSRSSSRVTSSYSSAPESDDHVQQNPFVADSALKPYDPLMNYLSPRPKFLRYKPNRRRDIFRHRENETREEKNGFDVERSVSFDSQKATVEEDLSAHGSWAASSQECPVEQENEGLGKSEGDQDDDDEEEEEFEEFEDQRGCSLKGVFEFLVVILALFLSTLYISSMNSPTPSPTLQAIWDLKEGYNRNQNHVFEAFSLKILEGGSESFDPREETQVGPVEMDNREDGGFEKEVMVEDDNMVLVESTDELGEVVELQSGDVSDGEMEKTEKKVFDQLKGPEITSEVVYMGSDHLGALEKEEKCAAFEDYQEPYMAELVEYGDFDFSGSTISEREVNVNSTDEEVEIEDKVKPVDRVSDEAASKEVVEHEMERVEDITNNAMLERTDSENTNSETINPEMEANSKEGIIEHLETEMFPGAVFGFSIFFMITSSVVLGFQLRRKKGSVKDTLPMEKLPSEPLIAEKISHVLPDREEGQIEKVESFLNPSSLIRSVDEASQGFYQSRAPTVELLGEFVVGELSSSLKSCGMKSKMMETEESKNSVSREKGTWSKARVVSSQAHPSSALESSTMDSPSYGSFTAEKKIGKKEEGKDGEVRMVVTTPVRRSSRIRNLAVMSP</sequence>
<dbReference type="OrthoDB" id="1938687at2759"/>
<feature type="compositionally biased region" description="Acidic residues" evidence="1">
    <location>
        <begin position="226"/>
        <end position="241"/>
    </location>
</feature>
<name>A0A5J5BF18_9ASTE</name>
<reference evidence="3 4" key="1">
    <citation type="submission" date="2019-09" db="EMBL/GenBank/DDBJ databases">
        <title>A chromosome-level genome assembly of the Chinese tupelo Nyssa sinensis.</title>
        <authorList>
            <person name="Yang X."/>
            <person name="Kang M."/>
            <person name="Yang Y."/>
            <person name="Xiong H."/>
            <person name="Wang M."/>
            <person name="Zhang Z."/>
            <person name="Wang Z."/>
            <person name="Wu H."/>
            <person name="Ma T."/>
            <person name="Liu J."/>
            <person name="Xi Z."/>
        </authorList>
    </citation>
    <scope>NUCLEOTIDE SEQUENCE [LARGE SCALE GENOMIC DNA]</scope>
    <source>
        <strain evidence="3">J267</strain>
        <tissue evidence="3">Leaf</tissue>
    </source>
</reference>
<feature type="compositionally biased region" description="Polar residues" evidence="1">
    <location>
        <begin position="80"/>
        <end position="100"/>
    </location>
</feature>
<feature type="compositionally biased region" description="Polar residues" evidence="1">
    <location>
        <begin position="659"/>
        <end position="681"/>
    </location>
</feature>
<dbReference type="Proteomes" id="UP000325577">
    <property type="component" value="Linkage Group LG12"/>
</dbReference>